<keyword evidence="5" id="KW-1185">Reference proteome</keyword>
<feature type="signal peptide" evidence="2">
    <location>
        <begin position="1"/>
        <end position="19"/>
    </location>
</feature>
<organism evidence="4 5">
    <name type="scientific">Hyunsoonleella rubra</name>
    <dbReference type="NCBI Taxonomy" id="1737062"/>
    <lineage>
        <taxon>Bacteria</taxon>
        <taxon>Pseudomonadati</taxon>
        <taxon>Bacteroidota</taxon>
        <taxon>Flavobacteriia</taxon>
        <taxon>Flavobacteriales</taxon>
        <taxon>Flavobacteriaceae</taxon>
    </lineage>
</organism>
<dbReference type="SUPFAM" id="SSF56925">
    <property type="entry name" value="OMPA-like"/>
    <property type="match status" value="1"/>
</dbReference>
<accession>A0ABW5TBJ2</accession>
<evidence type="ECO:0000256" key="1">
    <source>
        <dbReference type="ARBA" id="ARBA00022729"/>
    </source>
</evidence>
<dbReference type="Proteomes" id="UP001597476">
    <property type="component" value="Unassembled WGS sequence"/>
</dbReference>
<dbReference type="RefSeq" id="WP_380290247.1">
    <property type="nucleotide sequence ID" value="NZ_JBHULY010000013.1"/>
</dbReference>
<dbReference type="InterPro" id="IPR011250">
    <property type="entry name" value="OMP/PagP_B-barrel"/>
</dbReference>
<keyword evidence="1 2" id="KW-0732">Signal</keyword>
<dbReference type="Gene3D" id="2.40.160.20">
    <property type="match status" value="1"/>
</dbReference>
<evidence type="ECO:0000259" key="3">
    <source>
        <dbReference type="Pfam" id="PF13505"/>
    </source>
</evidence>
<dbReference type="EMBL" id="JBHULY010000013">
    <property type="protein sequence ID" value="MFD2725858.1"/>
    <property type="molecule type" value="Genomic_DNA"/>
</dbReference>
<dbReference type="InterPro" id="IPR027385">
    <property type="entry name" value="Beta-barrel_OMP"/>
</dbReference>
<feature type="chain" id="PRO_5047306030" evidence="2">
    <location>
        <begin position="20"/>
        <end position="173"/>
    </location>
</feature>
<evidence type="ECO:0000256" key="2">
    <source>
        <dbReference type="SAM" id="SignalP"/>
    </source>
</evidence>
<comment type="caution">
    <text evidence="4">The sequence shown here is derived from an EMBL/GenBank/DDBJ whole genome shotgun (WGS) entry which is preliminary data.</text>
</comment>
<dbReference type="Pfam" id="PF13505">
    <property type="entry name" value="OMP_b-brl"/>
    <property type="match status" value="1"/>
</dbReference>
<name>A0ABW5TBJ2_9FLAO</name>
<proteinExistence type="predicted"/>
<feature type="domain" description="Outer membrane protein beta-barrel" evidence="3">
    <location>
        <begin position="6"/>
        <end position="173"/>
    </location>
</feature>
<evidence type="ECO:0000313" key="5">
    <source>
        <dbReference type="Proteomes" id="UP001597476"/>
    </source>
</evidence>
<protein>
    <submittedName>
        <fullName evidence="4">Porin family protein</fullName>
    </submittedName>
</protein>
<reference evidence="5" key="1">
    <citation type="journal article" date="2019" name="Int. J. Syst. Evol. Microbiol.">
        <title>The Global Catalogue of Microorganisms (GCM) 10K type strain sequencing project: providing services to taxonomists for standard genome sequencing and annotation.</title>
        <authorList>
            <consortium name="The Broad Institute Genomics Platform"/>
            <consortium name="The Broad Institute Genome Sequencing Center for Infectious Disease"/>
            <person name="Wu L."/>
            <person name="Ma J."/>
        </authorList>
    </citation>
    <scope>NUCLEOTIDE SEQUENCE [LARGE SCALE GENOMIC DNA]</scope>
    <source>
        <strain evidence="5">KCTC 42398</strain>
    </source>
</reference>
<gene>
    <name evidence="4" type="ORF">ACFSR8_06495</name>
</gene>
<sequence length="173" mass="19792">MKKLILLAVLLGLSIEGFSQTYGVRAGYTISNLDFKDAPPMENKHRNSFYLGFYGDFRLSNSVSVVPELQFSPEGAKDETLHLDLIQMPVLFKFRLHQRWRFGIGPQVALKSHKEGDMMRNFHYSAIAGVEFKLNQMFYVDARYSYGVTNIFDDFVAAEARNTNIQLGVGYQF</sequence>
<evidence type="ECO:0000313" key="4">
    <source>
        <dbReference type="EMBL" id="MFD2725858.1"/>
    </source>
</evidence>